<keyword evidence="3" id="KW-1185">Reference proteome</keyword>
<evidence type="ECO:0000313" key="3">
    <source>
        <dbReference type="Proteomes" id="UP001595882"/>
    </source>
</evidence>
<evidence type="ECO:0000313" key="2">
    <source>
        <dbReference type="EMBL" id="MFC4402099.1"/>
    </source>
</evidence>
<protein>
    <submittedName>
        <fullName evidence="2">Uncharacterized protein</fullName>
    </submittedName>
</protein>
<accession>A0ABV8WVM9</accession>
<sequence>MIWFRIAMIAMFSITALSVTVYQGIEIFHAFQDLIHNRVK</sequence>
<comment type="caution">
    <text evidence="2">The sequence shown here is derived from an EMBL/GenBank/DDBJ whole genome shotgun (WGS) entry which is preliminary data.</text>
</comment>
<keyword evidence="1" id="KW-0472">Membrane</keyword>
<evidence type="ECO:0000256" key="1">
    <source>
        <dbReference type="SAM" id="Phobius"/>
    </source>
</evidence>
<dbReference type="EMBL" id="JBHSDT010000003">
    <property type="protein sequence ID" value="MFC4402099.1"/>
    <property type="molecule type" value="Genomic_DNA"/>
</dbReference>
<reference evidence="3" key="1">
    <citation type="journal article" date="2019" name="Int. J. Syst. Evol. Microbiol.">
        <title>The Global Catalogue of Microorganisms (GCM) 10K type strain sequencing project: providing services to taxonomists for standard genome sequencing and annotation.</title>
        <authorList>
            <consortium name="The Broad Institute Genomics Platform"/>
            <consortium name="The Broad Institute Genome Sequencing Center for Infectious Disease"/>
            <person name="Wu L."/>
            <person name="Ma J."/>
        </authorList>
    </citation>
    <scope>NUCLEOTIDE SEQUENCE [LARGE SCALE GENOMIC DNA]</scope>
    <source>
        <strain evidence="3">CCUG 37865</strain>
    </source>
</reference>
<gene>
    <name evidence="2" type="ORF">ACFOY7_03310</name>
</gene>
<dbReference type="RefSeq" id="WP_390249362.1">
    <property type="nucleotide sequence ID" value="NZ_JBHSDT010000003.1"/>
</dbReference>
<name>A0ABV8WVM9_9BACI</name>
<organism evidence="2 3">
    <name type="scientific">Gracilibacillus xinjiangensis</name>
    <dbReference type="NCBI Taxonomy" id="1193282"/>
    <lineage>
        <taxon>Bacteria</taxon>
        <taxon>Bacillati</taxon>
        <taxon>Bacillota</taxon>
        <taxon>Bacilli</taxon>
        <taxon>Bacillales</taxon>
        <taxon>Bacillaceae</taxon>
        <taxon>Gracilibacillus</taxon>
    </lineage>
</organism>
<feature type="transmembrane region" description="Helical" evidence="1">
    <location>
        <begin position="6"/>
        <end position="31"/>
    </location>
</feature>
<dbReference type="Proteomes" id="UP001595882">
    <property type="component" value="Unassembled WGS sequence"/>
</dbReference>
<keyword evidence="1" id="KW-0812">Transmembrane</keyword>
<keyword evidence="1" id="KW-1133">Transmembrane helix</keyword>
<proteinExistence type="predicted"/>